<protein>
    <submittedName>
        <fullName evidence="1">Uncharacterized protein</fullName>
    </submittedName>
</protein>
<accession>A0ABX2D5L0</accession>
<proteinExistence type="predicted"/>
<sequence>MQGIEPTQKTGCELIRTKAKKWWDALLTAVRCALRTLHSEVQVSSEDPNLE</sequence>
<keyword evidence="2" id="KW-1185">Reference proteome</keyword>
<name>A0ABX2D5L0_9CYAN</name>
<evidence type="ECO:0000313" key="1">
    <source>
        <dbReference type="EMBL" id="NQE37851.1"/>
    </source>
</evidence>
<evidence type="ECO:0000313" key="2">
    <source>
        <dbReference type="Proteomes" id="UP000702425"/>
    </source>
</evidence>
<comment type="caution">
    <text evidence="1">The sequence shown here is derived from an EMBL/GenBank/DDBJ whole genome shotgun (WGS) entry which is preliminary data.</text>
</comment>
<reference evidence="1 2" key="1">
    <citation type="journal article" date="2020" name="Sci. Rep.">
        <title>A novel cyanobacterial geosmin producer, revising GeoA distribution and dispersion patterns in Bacteria.</title>
        <authorList>
            <person name="Churro C."/>
            <person name="Semedo-Aguiar A.P."/>
            <person name="Silva A.D."/>
            <person name="Pereira-Leal J.B."/>
            <person name="Leite R.B."/>
        </authorList>
    </citation>
    <scope>NUCLEOTIDE SEQUENCE [LARGE SCALE GENOMIC DNA]</scope>
    <source>
        <strain evidence="1 2">IPMA8</strain>
    </source>
</reference>
<dbReference type="Proteomes" id="UP000702425">
    <property type="component" value="Unassembled WGS sequence"/>
</dbReference>
<gene>
    <name evidence="1" type="ORF">E5S67_05632</name>
</gene>
<organism evidence="1 2">
    <name type="scientific">Microcoleus asticus IPMA8</name>
    <dbReference type="NCBI Taxonomy" id="2563858"/>
    <lineage>
        <taxon>Bacteria</taxon>
        <taxon>Bacillati</taxon>
        <taxon>Cyanobacteriota</taxon>
        <taxon>Cyanophyceae</taxon>
        <taxon>Oscillatoriophycideae</taxon>
        <taxon>Oscillatoriales</taxon>
        <taxon>Microcoleaceae</taxon>
        <taxon>Microcoleus</taxon>
        <taxon>Microcoleus asticus</taxon>
    </lineage>
</organism>
<dbReference type="EMBL" id="SRRZ01000156">
    <property type="protein sequence ID" value="NQE37851.1"/>
    <property type="molecule type" value="Genomic_DNA"/>
</dbReference>